<feature type="domain" description="PARP4 MVP-ID C-terminal" evidence="2">
    <location>
        <begin position="52"/>
        <end position="149"/>
    </location>
</feature>
<dbReference type="Proteomes" id="UP000823561">
    <property type="component" value="Chromosome 3"/>
</dbReference>
<evidence type="ECO:0000256" key="1">
    <source>
        <dbReference type="SAM" id="MobiDB-lite"/>
    </source>
</evidence>
<dbReference type="EMBL" id="JADWDJ010000003">
    <property type="protein sequence ID" value="KAG5283821.1"/>
    <property type="molecule type" value="Genomic_DNA"/>
</dbReference>
<dbReference type="GO" id="GO:0003950">
    <property type="term" value="F:NAD+ poly-ADP-ribosyltransferase activity"/>
    <property type="evidence" value="ECO:0007669"/>
    <property type="project" value="InterPro"/>
</dbReference>
<proteinExistence type="predicted"/>
<dbReference type="InterPro" id="IPR031273">
    <property type="entry name" value="PARP4"/>
</dbReference>
<dbReference type="AlphaFoldDB" id="A0AAV6HD90"/>
<name>A0AAV6HD90_9TELE</name>
<accession>A0AAV6HD90</accession>
<protein>
    <recommendedName>
        <fullName evidence="2">PARP4 MVP-ID C-terminal domain-containing protein</fullName>
    </recommendedName>
</protein>
<dbReference type="PANTHER" id="PTHR46530">
    <property type="entry name" value="PROTEIN MONO-ADP-RIBOSYLTRANSFERASE PARP4"/>
    <property type="match status" value="1"/>
</dbReference>
<dbReference type="InterPro" id="IPR058904">
    <property type="entry name" value="PARP4_MVP-ID"/>
</dbReference>
<reference evidence="3" key="1">
    <citation type="submission" date="2020-10" db="EMBL/GenBank/DDBJ databases">
        <title>Chromosome-scale genome assembly of the Allis shad, Alosa alosa.</title>
        <authorList>
            <person name="Margot Z."/>
            <person name="Christophe K."/>
            <person name="Cabau C."/>
            <person name="Louis A."/>
            <person name="Berthelot C."/>
            <person name="Parey E."/>
            <person name="Roest Crollius H."/>
            <person name="Montfort J."/>
            <person name="Robinson-Rechavi M."/>
            <person name="Bucao C."/>
            <person name="Bouchez O."/>
            <person name="Gislard M."/>
            <person name="Lluch J."/>
            <person name="Milhes M."/>
            <person name="Lampietro C."/>
            <person name="Lopez Roques C."/>
            <person name="Donnadieu C."/>
            <person name="Braasch I."/>
            <person name="Desvignes T."/>
            <person name="Postlethwait J."/>
            <person name="Bobe J."/>
            <person name="Guiguen Y."/>
        </authorList>
    </citation>
    <scope>NUCLEOTIDE SEQUENCE</scope>
    <source>
        <strain evidence="3">M-15738</strain>
        <tissue evidence="3">Blood</tissue>
    </source>
</reference>
<dbReference type="GO" id="GO:0005737">
    <property type="term" value="C:cytoplasm"/>
    <property type="evidence" value="ECO:0007669"/>
    <property type="project" value="TreeGrafter"/>
</dbReference>
<sequence length="160" mass="18024">MVLEKGSGMSVPLLPPVEAQEHGSPFTTGPGIPSPETLIAEKEEPMLTGCPKAQDDILRLVSTLLVLQLVRVRKLVQGELLQSLFRLRDPPQHSSSEWEALKQAVDWVRWADRQYPCVCSRLQFGRDWESSTQQLLGFDRPHPLSPFNPLLERSRTILAC</sequence>
<evidence type="ECO:0000259" key="2">
    <source>
        <dbReference type="Pfam" id="PF26156"/>
    </source>
</evidence>
<organism evidence="3 4">
    <name type="scientific">Alosa alosa</name>
    <name type="common">allis shad</name>
    <dbReference type="NCBI Taxonomy" id="278164"/>
    <lineage>
        <taxon>Eukaryota</taxon>
        <taxon>Metazoa</taxon>
        <taxon>Chordata</taxon>
        <taxon>Craniata</taxon>
        <taxon>Vertebrata</taxon>
        <taxon>Euteleostomi</taxon>
        <taxon>Actinopterygii</taxon>
        <taxon>Neopterygii</taxon>
        <taxon>Teleostei</taxon>
        <taxon>Clupei</taxon>
        <taxon>Clupeiformes</taxon>
        <taxon>Clupeoidei</taxon>
        <taxon>Clupeidae</taxon>
        <taxon>Alosa</taxon>
    </lineage>
</organism>
<evidence type="ECO:0000313" key="4">
    <source>
        <dbReference type="Proteomes" id="UP000823561"/>
    </source>
</evidence>
<feature type="region of interest" description="Disordered" evidence="1">
    <location>
        <begin position="1"/>
        <end position="35"/>
    </location>
</feature>
<keyword evidence="4" id="KW-1185">Reference proteome</keyword>
<gene>
    <name evidence="3" type="ORF">AALO_G00046520</name>
</gene>
<dbReference type="PANTHER" id="PTHR46530:SF1">
    <property type="entry name" value="PROTEIN MONO-ADP-RIBOSYLTRANSFERASE PARP4"/>
    <property type="match status" value="1"/>
</dbReference>
<evidence type="ECO:0000313" key="3">
    <source>
        <dbReference type="EMBL" id="KAG5283821.1"/>
    </source>
</evidence>
<dbReference type="Pfam" id="PF26156">
    <property type="entry name" value="PARP4_MVP-ID"/>
    <property type="match status" value="1"/>
</dbReference>
<comment type="caution">
    <text evidence="3">The sequence shown here is derived from an EMBL/GenBank/DDBJ whole genome shotgun (WGS) entry which is preliminary data.</text>
</comment>